<keyword evidence="3" id="KW-0808">Transferase</keyword>
<evidence type="ECO:0000259" key="2">
    <source>
        <dbReference type="Pfam" id="PF19259"/>
    </source>
</evidence>
<comment type="caution">
    <text evidence="3">The sequence shown here is derived from an EMBL/GenBank/DDBJ whole genome shotgun (WGS) entry which is preliminary data.</text>
</comment>
<feature type="domain" description="Ty3 transposon capsid-like protein" evidence="2">
    <location>
        <begin position="3"/>
        <end position="164"/>
    </location>
</feature>
<feature type="domain" description="Retrotransposon Copia-like N-terminal" evidence="1">
    <location>
        <begin position="204"/>
        <end position="246"/>
    </location>
</feature>
<evidence type="ECO:0000313" key="4">
    <source>
        <dbReference type="Proteomes" id="UP001151760"/>
    </source>
</evidence>
<dbReference type="Proteomes" id="UP001151760">
    <property type="component" value="Unassembled WGS sequence"/>
</dbReference>
<dbReference type="GO" id="GO:0003964">
    <property type="term" value="F:RNA-directed DNA polymerase activity"/>
    <property type="evidence" value="ECO:0007669"/>
    <property type="project" value="UniProtKB-KW"/>
</dbReference>
<keyword evidence="3" id="KW-0695">RNA-directed DNA polymerase</keyword>
<evidence type="ECO:0000259" key="1">
    <source>
        <dbReference type="Pfam" id="PF14244"/>
    </source>
</evidence>
<dbReference type="PANTHER" id="PTHR37610:SF78">
    <property type="entry name" value="GAG-POLYPEPTIDE OF LTR COPIA-TYPE-RELATED"/>
    <property type="match status" value="1"/>
</dbReference>
<reference evidence="3" key="2">
    <citation type="submission" date="2022-01" db="EMBL/GenBank/DDBJ databases">
        <authorList>
            <person name="Yamashiro T."/>
            <person name="Shiraishi A."/>
            <person name="Satake H."/>
            <person name="Nakayama K."/>
        </authorList>
    </citation>
    <scope>NUCLEOTIDE SEQUENCE</scope>
</reference>
<dbReference type="Pfam" id="PF19259">
    <property type="entry name" value="Ty3_capsid"/>
    <property type="match status" value="1"/>
</dbReference>
<keyword evidence="3" id="KW-0548">Nucleotidyltransferase</keyword>
<gene>
    <name evidence="3" type="ORF">Tco_0819505</name>
</gene>
<organism evidence="3 4">
    <name type="scientific">Tanacetum coccineum</name>
    <dbReference type="NCBI Taxonomy" id="301880"/>
    <lineage>
        <taxon>Eukaryota</taxon>
        <taxon>Viridiplantae</taxon>
        <taxon>Streptophyta</taxon>
        <taxon>Embryophyta</taxon>
        <taxon>Tracheophyta</taxon>
        <taxon>Spermatophyta</taxon>
        <taxon>Magnoliopsida</taxon>
        <taxon>eudicotyledons</taxon>
        <taxon>Gunneridae</taxon>
        <taxon>Pentapetalae</taxon>
        <taxon>asterids</taxon>
        <taxon>campanulids</taxon>
        <taxon>Asterales</taxon>
        <taxon>Asteraceae</taxon>
        <taxon>Asteroideae</taxon>
        <taxon>Anthemideae</taxon>
        <taxon>Anthemidinae</taxon>
        <taxon>Tanacetum</taxon>
    </lineage>
</organism>
<name>A0ABQ5AB50_9ASTR</name>
<dbReference type="EMBL" id="BQNB010012036">
    <property type="protein sequence ID" value="GJS98335.1"/>
    <property type="molecule type" value="Genomic_DNA"/>
</dbReference>
<sequence length="246" mass="27785">MNGKPHPFNGTEGVVGLRRWIEKVEQVFEICKCAEEDKVMFAASTFEGCALTWWNGNVHTLGLINANRIPWTEFKSMMTTECCPATEIQRMEEELWTLTLKGDDIEAYNNRFHELVLMCPDLVPNEKKKVERYIKGFPKRIKGNITSARPSTLHDAINLAHELVEKAVQVFIIKSLHGYSDDGSDVDNVTLISKLDVSHPLHLHPNDSVALTVVSVKLKGTDNYQVWSCAMLLALEGKNKTRFIDG</sequence>
<accession>A0ABQ5AB50</accession>
<keyword evidence="4" id="KW-1185">Reference proteome</keyword>
<dbReference type="PANTHER" id="PTHR37610">
    <property type="entry name" value="CCHC-TYPE DOMAIN-CONTAINING PROTEIN"/>
    <property type="match status" value="1"/>
</dbReference>
<protein>
    <submittedName>
        <fullName evidence="3">Reverse transcriptase domain-containing protein</fullName>
    </submittedName>
</protein>
<proteinExistence type="predicted"/>
<dbReference type="InterPro" id="IPR045358">
    <property type="entry name" value="Ty3_capsid"/>
</dbReference>
<evidence type="ECO:0000313" key="3">
    <source>
        <dbReference type="EMBL" id="GJS98335.1"/>
    </source>
</evidence>
<dbReference type="InterPro" id="IPR029472">
    <property type="entry name" value="Copia-like_N"/>
</dbReference>
<dbReference type="Pfam" id="PF14244">
    <property type="entry name" value="Retrotran_gag_3"/>
    <property type="match status" value="1"/>
</dbReference>
<reference evidence="3" key="1">
    <citation type="journal article" date="2022" name="Int. J. Mol. Sci.">
        <title>Draft Genome of Tanacetum Coccineum: Genomic Comparison of Closely Related Tanacetum-Family Plants.</title>
        <authorList>
            <person name="Yamashiro T."/>
            <person name="Shiraishi A."/>
            <person name="Nakayama K."/>
            <person name="Satake H."/>
        </authorList>
    </citation>
    <scope>NUCLEOTIDE SEQUENCE</scope>
</reference>